<dbReference type="RefSeq" id="XP_019089951.1">
    <property type="nucleotide sequence ID" value="XM_019234406.1"/>
</dbReference>
<dbReference type="GeneID" id="104734959"/>
<evidence type="ECO:0000259" key="1">
    <source>
        <dbReference type="Pfam" id="PF01936"/>
    </source>
</evidence>
<evidence type="ECO:0000313" key="4">
    <source>
        <dbReference type="RefSeq" id="XP_019089951.1"/>
    </source>
</evidence>
<protein>
    <submittedName>
        <fullName evidence="3 4">Uncharacterized protein LOC104734959</fullName>
    </submittedName>
</protein>
<reference evidence="2" key="1">
    <citation type="journal article" date="1997" name="Nucleic Acids Res.">
        <title>tRNAscan-SE: a program for improved detection of transfer RNA genes in genomic sequence.</title>
        <authorList>
            <person name="Lowe T.M."/>
            <person name="Eddy S.R."/>
        </authorList>
    </citation>
    <scope>NUCLEOTIDE SEQUENCE [LARGE SCALE GENOMIC DNA]</scope>
    <source>
        <strain evidence="2">r\DH55</strain>
    </source>
</reference>
<dbReference type="Proteomes" id="UP000694864">
    <property type="component" value="Chromosome 13"/>
</dbReference>
<dbReference type="InterPro" id="IPR021139">
    <property type="entry name" value="NYN"/>
</dbReference>
<reference evidence="3 4" key="3">
    <citation type="submission" date="2025-05" db="UniProtKB">
        <authorList>
            <consortium name="RefSeq"/>
        </authorList>
    </citation>
    <scope>IDENTIFICATION</scope>
    <source>
        <tissue evidence="3 4">Leaf</tissue>
    </source>
</reference>
<dbReference type="RefSeq" id="XP_010452958.2">
    <property type="nucleotide sequence ID" value="XM_010454656.2"/>
</dbReference>
<sequence>MVSAGRDHLDAAALSKSNNTCTVTAGGDHLDAAAQSESSQGIDNNTCTVSVGGDHLDAAQSQSSQGFYPIPPSVNKNTVKAATSSSCRPIETRSSCRPIETMSEFSDTKKTCVFWDVVDCPMPEGHGVRDVSQNIRQSLKKSGYNGEVFIKAYIKQTNDDFNEYVSTDPGFELIHAEGDRVARLEMLLVDLLIWSINIRSPANYMLILGDIFVGDDDDYSEFVKAFVRLECRHFTCLLVQPQKSLVMRDYVVTKWWLWKYLSTGVDHLVAAQSESSQGVDNTCSAR</sequence>
<dbReference type="Pfam" id="PF01936">
    <property type="entry name" value="NYN"/>
    <property type="match status" value="1"/>
</dbReference>
<gene>
    <name evidence="3 4" type="primary">LOC104734959</name>
</gene>
<organism evidence="2 4">
    <name type="scientific">Camelina sativa</name>
    <name type="common">False flax</name>
    <name type="synonym">Myagrum sativum</name>
    <dbReference type="NCBI Taxonomy" id="90675"/>
    <lineage>
        <taxon>Eukaryota</taxon>
        <taxon>Viridiplantae</taxon>
        <taxon>Streptophyta</taxon>
        <taxon>Embryophyta</taxon>
        <taxon>Tracheophyta</taxon>
        <taxon>Spermatophyta</taxon>
        <taxon>Magnoliopsida</taxon>
        <taxon>eudicotyledons</taxon>
        <taxon>Gunneridae</taxon>
        <taxon>Pentapetalae</taxon>
        <taxon>rosids</taxon>
        <taxon>malvids</taxon>
        <taxon>Brassicales</taxon>
        <taxon>Brassicaceae</taxon>
        <taxon>Camelineae</taxon>
        <taxon>Camelina</taxon>
    </lineage>
</organism>
<keyword evidence="2" id="KW-1185">Reference proteome</keyword>
<dbReference type="PANTHER" id="PTHR14379:SF3">
    <property type="entry name" value="MEIOSIS REGULATOR AND MRNA STABILITY FACTOR 1"/>
    <property type="match status" value="1"/>
</dbReference>
<name>A0ABM1QT63_CAMSA</name>
<reference evidence="2" key="2">
    <citation type="journal article" date="2014" name="Nat. Commun.">
        <title>The emerging biofuel crop Camelina sativa retains a highly undifferentiated hexaploid genome structure.</title>
        <authorList>
            <person name="Kagale S."/>
            <person name="Koh C."/>
            <person name="Nixon J."/>
            <person name="Bollina V."/>
            <person name="Clarke W.E."/>
            <person name="Tuteja R."/>
            <person name="Spillane C."/>
            <person name="Robinson S.J."/>
            <person name="Links M.G."/>
            <person name="Clarke C."/>
            <person name="Higgins E.E."/>
            <person name="Huebert T."/>
            <person name="Sharpe A.G."/>
            <person name="Parkin I.A."/>
        </authorList>
    </citation>
    <scope>NUCLEOTIDE SEQUENCE [LARGE SCALE GENOMIC DNA]</scope>
    <source>
        <strain evidence="2">r\DH55</strain>
    </source>
</reference>
<dbReference type="InterPro" id="IPR024768">
    <property type="entry name" value="Marf1"/>
</dbReference>
<dbReference type="PANTHER" id="PTHR14379">
    <property type="entry name" value="LIMKAIN B LKAP"/>
    <property type="match status" value="1"/>
</dbReference>
<evidence type="ECO:0000313" key="2">
    <source>
        <dbReference type="Proteomes" id="UP000694864"/>
    </source>
</evidence>
<evidence type="ECO:0000313" key="3">
    <source>
        <dbReference type="RefSeq" id="XP_010452958.2"/>
    </source>
</evidence>
<dbReference type="CDD" id="cd10910">
    <property type="entry name" value="PIN_limkain_b1_N_like"/>
    <property type="match status" value="1"/>
</dbReference>
<feature type="domain" description="NYN" evidence="1">
    <location>
        <begin position="110"/>
        <end position="241"/>
    </location>
</feature>
<accession>A0ABM1QT63</accession>
<proteinExistence type="predicted"/>